<dbReference type="InterPro" id="IPR012953">
    <property type="entry name" value="BOP1_N_dom"/>
</dbReference>
<dbReference type="GO" id="GO:0000466">
    <property type="term" value="P:maturation of 5.8S rRNA from tricistronic rRNA transcript (SSU-rRNA, 5.8S rRNA, LSU-rRNA)"/>
    <property type="evidence" value="ECO:0007669"/>
    <property type="project" value="UniProtKB-UniRule"/>
</dbReference>
<sequence>MAGLKRKATTAKSEAIDNEYEIASDLQLDLSSDGESHGESQADSWDGIESDSDEYTITEDANGNVRYIYPEIDPVYDSDDTDAAEGENTVGNIPLSYYDAYPHIGYDINGKRIARPAKGEALDSLLDSIDLPEGWTGLTDPATGKPLRLSNQELDMLKQLTKNEIVNGEGFDPYPDYVDWFTHKEEIMPLSAAPEPKRRFVPSMHEHKRVMKMVKAIKEGRIKPWREITDEEREKAEEEEDIKRYDVWADEKPVPDHVMNIPAPKLPPPGFAESYRPPREYLPDENEKKAWQTADPEERERDFLPQEFSSVRLVPGYEKFVEERLNRCLDLYLAPRVRRSKLNIDPEDLLPQLPDPESLKPFPSTCTTTCRGHKGRVRSVSFDPSGTYMASGGDDGTVRIWEPLTGRQLWHTEFSEAVNCVAWRPGEACLILAACSGDEVHFIIPTALCTPAMEAAGKEILSTGFNSEKSTNEKAKWILSKQKDRISLSLGRTVKVLNFHRKGDYFTTVSPSSSAPTSSVAIHILSQHTTSWPFKKVKGLPQTATFHPTKPHFVLVTQRIVKIYDLARQELVTTLHPGARWVSSVSMHPAGTNLVLATYDRKLLWHDLQLGNKPYKTLRFHESAIRVARFHDKLPLFADASDDGTCQVFHGGVVRDGLENATIVPLKVLRGHRVMGQLGVLDLNWHPREAWLVSAGSDGTVRVWT</sequence>
<dbReference type="InterPro" id="IPR001680">
    <property type="entry name" value="WD40_rpt"/>
</dbReference>
<evidence type="ECO:0000256" key="8">
    <source>
        <dbReference type="SAM" id="MobiDB-lite"/>
    </source>
</evidence>
<evidence type="ECO:0000256" key="7">
    <source>
        <dbReference type="PROSITE-ProRule" id="PRU00221"/>
    </source>
</evidence>
<evidence type="ECO:0000313" key="10">
    <source>
        <dbReference type="EMBL" id="KAF2862754.1"/>
    </source>
</evidence>
<dbReference type="SUPFAM" id="SSF50978">
    <property type="entry name" value="WD40 repeat-like"/>
    <property type="match status" value="1"/>
</dbReference>
<dbReference type="GO" id="GO:0070545">
    <property type="term" value="C:PeBoW complex"/>
    <property type="evidence" value="ECO:0007669"/>
    <property type="project" value="TreeGrafter"/>
</dbReference>
<dbReference type="GO" id="GO:0030687">
    <property type="term" value="C:preribosome, large subunit precursor"/>
    <property type="evidence" value="ECO:0007669"/>
    <property type="project" value="UniProtKB-UniRule"/>
</dbReference>
<feature type="repeat" description="WD" evidence="7">
    <location>
        <begin position="370"/>
        <end position="402"/>
    </location>
</feature>
<dbReference type="AlphaFoldDB" id="A0A6A7C5J2"/>
<dbReference type="PANTHER" id="PTHR17605">
    <property type="entry name" value="RIBOSOME BIOGENESIS PROTEIN BOP1 BLOCK OF PROLIFERATION 1 PROTEIN"/>
    <property type="match status" value="1"/>
</dbReference>
<comment type="subcellular location">
    <subcellularLocation>
        <location evidence="6">Nucleus</location>
        <location evidence="6">Nucleolus</location>
    </subcellularLocation>
    <subcellularLocation>
        <location evidence="6">Nucleus</location>
        <location evidence="6">Nucleoplasm</location>
    </subcellularLocation>
</comment>
<dbReference type="SMART" id="SM00320">
    <property type="entry name" value="WD40"/>
    <property type="match status" value="5"/>
</dbReference>
<dbReference type="HAMAP" id="MF_03027">
    <property type="entry name" value="BOP1"/>
    <property type="match status" value="1"/>
</dbReference>
<dbReference type="Pfam" id="PF08145">
    <property type="entry name" value="BOP1NT"/>
    <property type="match status" value="1"/>
</dbReference>
<dbReference type="GO" id="GO:0000463">
    <property type="term" value="P:maturation of LSU-rRNA from tricistronic rRNA transcript (SSU-rRNA, 5.8S rRNA, LSU-rRNA)"/>
    <property type="evidence" value="ECO:0007669"/>
    <property type="project" value="UniProtKB-UniRule"/>
</dbReference>
<feature type="compositionally biased region" description="Acidic residues" evidence="8">
    <location>
        <begin position="46"/>
        <end position="57"/>
    </location>
</feature>
<feature type="region of interest" description="Disordered" evidence="8">
    <location>
        <begin position="26"/>
        <end position="59"/>
    </location>
</feature>
<gene>
    <name evidence="6" type="primary">ERB1</name>
    <name evidence="10" type="ORF">K470DRAFT_255666</name>
</gene>
<dbReference type="EMBL" id="MU005964">
    <property type="protein sequence ID" value="KAF2862754.1"/>
    <property type="molecule type" value="Genomic_DNA"/>
</dbReference>
<dbReference type="PANTHER" id="PTHR17605:SF0">
    <property type="entry name" value="RIBOSOME BIOGENESIS PROTEIN BOP1"/>
    <property type="match status" value="1"/>
</dbReference>
<dbReference type="GO" id="GO:0043021">
    <property type="term" value="F:ribonucleoprotein complex binding"/>
    <property type="evidence" value="ECO:0007669"/>
    <property type="project" value="UniProtKB-UniRule"/>
</dbReference>
<dbReference type="FunFam" id="2.130.10.10:FF:000576">
    <property type="entry name" value="Ribosome biogenesis protein ERB1"/>
    <property type="match status" value="1"/>
</dbReference>
<comment type="similarity">
    <text evidence="6">Belongs to the WD repeat BOP1/ERB1 family.</text>
</comment>
<dbReference type="OrthoDB" id="5571054at2759"/>
<dbReference type="InterPro" id="IPR036322">
    <property type="entry name" value="WD40_repeat_dom_sf"/>
</dbReference>
<dbReference type="Gene3D" id="2.130.10.10">
    <property type="entry name" value="YVTN repeat-like/Quinoprotein amine dehydrogenase"/>
    <property type="match status" value="1"/>
</dbReference>
<comment type="subunit">
    <text evidence="6">Component of the NOP7 complex, composed of ERB1, NOP7 and YTM1. Within the NOP7 complex ERB1 appears to interact directly with NOP7 and YTM1. The NOP7 complex also associates with the 66S pre-ribosome.</text>
</comment>
<evidence type="ECO:0000313" key="11">
    <source>
        <dbReference type="Proteomes" id="UP000799421"/>
    </source>
</evidence>
<feature type="domain" description="BOP1 N-terminal" evidence="9">
    <location>
        <begin position="98"/>
        <end position="363"/>
    </location>
</feature>
<dbReference type="InterPro" id="IPR028598">
    <property type="entry name" value="BOP1/Erb1"/>
</dbReference>
<evidence type="ECO:0000256" key="6">
    <source>
        <dbReference type="HAMAP-Rule" id="MF_03027"/>
    </source>
</evidence>
<evidence type="ECO:0000256" key="2">
    <source>
        <dbReference type="ARBA" id="ARBA00022552"/>
    </source>
</evidence>
<keyword evidence="11" id="KW-1185">Reference proteome</keyword>
<keyword evidence="5 6" id="KW-0539">Nucleus</keyword>
<dbReference type="SMART" id="SM01035">
    <property type="entry name" value="BOP1NT"/>
    <property type="match status" value="1"/>
</dbReference>
<dbReference type="GO" id="GO:0005654">
    <property type="term" value="C:nucleoplasm"/>
    <property type="evidence" value="ECO:0007669"/>
    <property type="project" value="UniProtKB-SubCell"/>
</dbReference>
<dbReference type="PROSITE" id="PS50082">
    <property type="entry name" value="WD_REPEATS_2"/>
    <property type="match status" value="2"/>
</dbReference>
<dbReference type="Proteomes" id="UP000799421">
    <property type="component" value="Unassembled WGS sequence"/>
</dbReference>
<comment type="function">
    <text evidence="6">Component of the NOP7 complex, which is required for maturation of the 25S and 5.8S ribosomal RNAs and formation of the 60S ribosome.</text>
</comment>
<feature type="repeat" description="WD" evidence="7">
    <location>
        <begin position="680"/>
        <end position="705"/>
    </location>
</feature>
<keyword evidence="2 6" id="KW-0698">rRNA processing</keyword>
<keyword evidence="4" id="KW-0677">Repeat</keyword>
<dbReference type="Pfam" id="PF00400">
    <property type="entry name" value="WD40"/>
    <property type="match status" value="3"/>
</dbReference>
<proteinExistence type="inferred from homology"/>
<evidence type="ECO:0000256" key="1">
    <source>
        <dbReference type="ARBA" id="ARBA00022517"/>
    </source>
</evidence>
<reference evidence="10" key="1">
    <citation type="journal article" date="2020" name="Stud. Mycol.">
        <title>101 Dothideomycetes genomes: a test case for predicting lifestyles and emergence of pathogens.</title>
        <authorList>
            <person name="Haridas S."/>
            <person name="Albert R."/>
            <person name="Binder M."/>
            <person name="Bloem J."/>
            <person name="Labutti K."/>
            <person name="Salamov A."/>
            <person name="Andreopoulos B."/>
            <person name="Baker S."/>
            <person name="Barry K."/>
            <person name="Bills G."/>
            <person name="Bluhm B."/>
            <person name="Cannon C."/>
            <person name="Castanera R."/>
            <person name="Culley D."/>
            <person name="Daum C."/>
            <person name="Ezra D."/>
            <person name="Gonzalez J."/>
            <person name="Henrissat B."/>
            <person name="Kuo A."/>
            <person name="Liang C."/>
            <person name="Lipzen A."/>
            <person name="Lutzoni F."/>
            <person name="Magnuson J."/>
            <person name="Mondo S."/>
            <person name="Nolan M."/>
            <person name="Ohm R."/>
            <person name="Pangilinan J."/>
            <person name="Park H.-J."/>
            <person name="Ramirez L."/>
            <person name="Alfaro M."/>
            <person name="Sun H."/>
            <person name="Tritt A."/>
            <person name="Yoshinaga Y."/>
            <person name="Zwiers L.-H."/>
            <person name="Turgeon B."/>
            <person name="Goodwin S."/>
            <person name="Spatafora J."/>
            <person name="Crous P."/>
            <person name="Grigoriev I."/>
        </authorList>
    </citation>
    <scope>NUCLEOTIDE SEQUENCE</scope>
    <source>
        <strain evidence="10">CBS 480.64</strain>
    </source>
</reference>
<keyword evidence="1 6" id="KW-0690">Ribosome biogenesis</keyword>
<protein>
    <recommendedName>
        <fullName evidence="6">Ribosome biogenesis protein ERB1</fullName>
    </recommendedName>
    <alternativeName>
        <fullName evidence="6">Eukaryotic ribosome biogenesis protein 1</fullName>
    </alternativeName>
</protein>
<evidence type="ECO:0000256" key="5">
    <source>
        <dbReference type="ARBA" id="ARBA00023242"/>
    </source>
</evidence>
<evidence type="ECO:0000256" key="3">
    <source>
        <dbReference type="ARBA" id="ARBA00022574"/>
    </source>
</evidence>
<accession>A0A6A7C5J2</accession>
<evidence type="ECO:0000259" key="9">
    <source>
        <dbReference type="SMART" id="SM01035"/>
    </source>
</evidence>
<dbReference type="PROSITE" id="PS50294">
    <property type="entry name" value="WD_REPEATS_REGION"/>
    <property type="match status" value="2"/>
</dbReference>
<name>A0A6A7C5J2_9PEZI</name>
<organism evidence="10 11">
    <name type="scientific">Piedraia hortae CBS 480.64</name>
    <dbReference type="NCBI Taxonomy" id="1314780"/>
    <lineage>
        <taxon>Eukaryota</taxon>
        <taxon>Fungi</taxon>
        <taxon>Dikarya</taxon>
        <taxon>Ascomycota</taxon>
        <taxon>Pezizomycotina</taxon>
        <taxon>Dothideomycetes</taxon>
        <taxon>Dothideomycetidae</taxon>
        <taxon>Capnodiales</taxon>
        <taxon>Piedraiaceae</taxon>
        <taxon>Piedraia</taxon>
    </lineage>
</organism>
<dbReference type="InterPro" id="IPR015943">
    <property type="entry name" value="WD40/YVTN_repeat-like_dom_sf"/>
</dbReference>
<keyword evidence="3 7" id="KW-0853">WD repeat</keyword>
<evidence type="ECO:0000256" key="4">
    <source>
        <dbReference type="ARBA" id="ARBA00022737"/>
    </source>
</evidence>